<evidence type="ECO:0008006" key="3">
    <source>
        <dbReference type="Google" id="ProtNLM"/>
    </source>
</evidence>
<evidence type="ECO:0000313" key="2">
    <source>
        <dbReference type="Proteomes" id="UP001354649"/>
    </source>
</evidence>
<dbReference type="EMBL" id="JAZBJQ010000005">
    <property type="protein sequence ID" value="MEE4583489.1"/>
    <property type="molecule type" value="Genomic_DNA"/>
</dbReference>
<accession>A0ABD5J6A6</accession>
<reference evidence="1 2" key="1">
    <citation type="submission" date="2023-11" db="EMBL/GenBank/DDBJ databases">
        <title>30 novel species of actinomycetes from the DSMZ collection.</title>
        <authorList>
            <person name="Nouioui I."/>
        </authorList>
    </citation>
    <scope>NUCLEOTIDE SEQUENCE [LARGE SCALE GENOMIC DNA]</scope>
    <source>
        <strain evidence="1 2">DSM 41602</strain>
    </source>
</reference>
<sequence>MEATQAAGEANPSLDAERMAAAVIATVQGGVTVLLSTGSAEHLEAGLNLCLDHLLS</sequence>
<dbReference type="InterPro" id="IPR036271">
    <property type="entry name" value="Tet_transcr_reg_TetR-rel_C_sf"/>
</dbReference>
<organism evidence="1 2">
    <name type="scientific">Streptomyces antimycoticus</name>
    <dbReference type="NCBI Taxonomy" id="68175"/>
    <lineage>
        <taxon>Bacteria</taxon>
        <taxon>Bacillati</taxon>
        <taxon>Actinomycetota</taxon>
        <taxon>Actinomycetes</taxon>
        <taxon>Kitasatosporales</taxon>
        <taxon>Streptomycetaceae</taxon>
        <taxon>Streptomyces</taxon>
        <taxon>Streptomyces violaceusniger group</taxon>
    </lineage>
</organism>
<dbReference type="Proteomes" id="UP001354649">
    <property type="component" value="Unassembled WGS sequence"/>
</dbReference>
<name>A0ABD5J6A6_9ACTN</name>
<proteinExistence type="predicted"/>
<comment type="caution">
    <text evidence="1">The sequence shown here is derived from an EMBL/GenBank/DDBJ whole genome shotgun (WGS) entry which is preliminary data.</text>
</comment>
<dbReference type="Gene3D" id="1.10.357.10">
    <property type="entry name" value="Tetracycline Repressor, domain 2"/>
    <property type="match status" value="1"/>
</dbReference>
<dbReference type="AlphaFoldDB" id="A0ABD5J6A6"/>
<protein>
    <recommendedName>
        <fullName evidence="3">Tetracyclin repressor-like C-terminal domain-containing protein</fullName>
    </recommendedName>
</protein>
<gene>
    <name evidence="1" type="ORF">V2K49_10000</name>
</gene>
<evidence type="ECO:0000313" key="1">
    <source>
        <dbReference type="EMBL" id="MEE4583489.1"/>
    </source>
</evidence>
<dbReference type="SUPFAM" id="SSF48498">
    <property type="entry name" value="Tetracyclin repressor-like, C-terminal domain"/>
    <property type="match status" value="1"/>
</dbReference>